<dbReference type="Proteomes" id="UP000324595">
    <property type="component" value="Unassembled WGS sequence"/>
</dbReference>
<evidence type="ECO:0000313" key="2">
    <source>
        <dbReference type="Proteomes" id="UP000324595"/>
    </source>
</evidence>
<name>A0A5D3YHP9_9BACT</name>
<accession>A0A5D3YHP9</accession>
<reference evidence="1 2" key="1">
    <citation type="submission" date="2019-07" db="EMBL/GenBank/DDBJ databases">
        <title>Genomic Encyclopedia of Archaeal and Bacterial Type Strains, Phase II (KMG-II): from individual species to whole genera.</title>
        <authorList>
            <person name="Goeker M."/>
        </authorList>
    </citation>
    <scope>NUCLEOTIDE SEQUENCE [LARGE SCALE GENOMIC DNA]</scope>
    <source>
        <strain evidence="1 2">DSM 21935</strain>
    </source>
</reference>
<proteinExistence type="predicted"/>
<comment type="caution">
    <text evidence="1">The sequence shown here is derived from an EMBL/GenBank/DDBJ whole genome shotgun (WGS) entry which is preliminary data.</text>
</comment>
<evidence type="ECO:0000313" key="1">
    <source>
        <dbReference type="EMBL" id="TYP92049.1"/>
    </source>
</evidence>
<protein>
    <submittedName>
        <fullName evidence="1">Uncharacterized protein</fullName>
    </submittedName>
</protein>
<gene>
    <name evidence="1" type="ORF">LX73_2295</name>
</gene>
<dbReference type="EMBL" id="VNHY01000004">
    <property type="protein sequence ID" value="TYP92049.1"/>
    <property type="molecule type" value="Genomic_DNA"/>
</dbReference>
<keyword evidence="2" id="KW-1185">Reference proteome</keyword>
<dbReference type="OrthoDB" id="998155at2"/>
<dbReference type="RefSeq" id="WP_148899614.1">
    <property type="nucleotide sequence ID" value="NZ_VNHY01000004.1"/>
</dbReference>
<dbReference type="AlphaFoldDB" id="A0A5D3YHP9"/>
<sequence>MSSDKNELTAKDLALYSNCKVQVPKGMVLAIKAIYPNADFHHLQLSTSGLEGAYSVGAITPILRPLSDMTNTEALEVAKEKFPNPDKAYWHKEWDNIAVCKGDLVTEMDIEVTNPDGFKYLLERNIDLFGWIDAGLAIDATTLTPNPYRGT</sequence>
<organism evidence="1 2">
    <name type="scientific">Fodinibius salinus</name>
    <dbReference type="NCBI Taxonomy" id="860790"/>
    <lineage>
        <taxon>Bacteria</taxon>
        <taxon>Pseudomonadati</taxon>
        <taxon>Balneolota</taxon>
        <taxon>Balneolia</taxon>
        <taxon>Balneolales</taxon>
        <taxon>Balneolaceae</taxon>
        <taxon>Fodinibius</taxon>
    </lineage>
</organism>